<dbReference type="EMBL" id="JAJTWU010000007">
    <property type="protein sequence ID" value="MCE4556274.1"/>
    <property type="molecule type" value="Genomic_DNA"/>
</dbReference>
<keyword evidence="4" id="KW-0233">DNA recombination</keyword>
<keyword evidence="3 5" id="KW-0238">DNA-binding</keyword>
<dbReference type="InterPro" id="IPR004107">
    <property type="entry name" value="Integrase_SAM-like_N"/>
</dbReference>
<evidence type="ECO:0000313" key="9">
    <source>
        <dbReference type="EMBL" id="MCE4556274.1"/>
    </source>
</evidence>
<keyword evidence="2" id="KW-0229">DNA integration</keyword>
<dbReference type="InterPro" id="IPR013762">
    <property type="entry name" value="Integrase-like_cat_sf"/>
</dbReference>
<dbReference type="PROSITE" id="PS51900">
    <property type="entry name" value="CB"/>
    <property type="match status" value="1"/>
</dbReference>
<feature type="domain" description="Tyr recombinase" evidence="7">
    <location>
        <begin position="126"/>
        <end position="339"/>
    </location>
</feature>
<dbReference type="Gene3D" id="1.10.443.10">
    <property type="entry name" value="Intergrase catalytic core"/>
    <property type="match status" value="1"/>
</dbReference>
<dbReference type="NCBIfam" id="NF011946">
    <property type="entry name" value="PRK15417.1"/>
    <property type="match status" value="1"/>
</dbReference>
<dbReference type="InterPro" id="IPR011010">
    <property type="entry name" value="DNA_brk_join_enz"/>
</dbReference>
<dbReference type="Proteomes" id="UP001200741">
    <property type="component" value="Unassembled WGS sequence"/>
</dbReference>
<evidence type="ECO:0000256" key="1">
    <source>
        <dbReference type="ARBA" id="ARBA00008857"/>
    </source>
</evidence>
<dbReference type="InterPro" id="IPR011946">
    <property type="entry name" value="Integrase_integron-type"/>
</dbReference>
<dbReference type="InterPro" id="IPR050090">
    <property type="entry name" value="Tyrosine_recombinase_XerCD"/>
</dbReference>
<dbReference type="RefSeq" id="WP_233373317.1">
    <property type="nucleotide sequence ID" value="NZ_JAJTWU010000007.1"/>
</dbReference>
<dbReference type="PANTHER" id="PTHR30349">
    <property type="entry name" value="PHAGE INTEGRASE-RELATED"/>
    <property type="match status" value="1"/>
</dbReference>
<dbReference type="InterPro" id="IPR010998">
    <property type="entry name" value="Integrase_recombinase_N"/>
</dbReference>
<evidence type="ECO:0000256" key="6">
    <source>
        <dbReference type="SAM" id="MobiDB-lite"/>
    </source>
</evidence>
<comment type="caution">
    <text evidence="9">The sequence shown here is derived from an EMBL/GenBank/DDBJ whole genome shotgun (WGS) entry which is preliminary data.</text>
</comment>
<feature type="region of interest" description="Disordered" evidence="6">
    <location>
        <begin position="1"/>
        <end position="21"/>
    </location>
</feature>
<dbReference type="Gene3D" id="1.10.150.130">
    <property type="match status" value="1"/>
</dbReference>
<dbReference type="Pfam" id="PF00589">
    <property type="entry name" value="Phage_integrase"/>
    <property type="match status" value="1"/>
</dbReference>
<dbReference type="NCBIfam" id="TIGR02249">
    <property type="entry name" value="integrase_gron"/>
    <property type="match status" value="1"/>
</dbReference>
<dbReference type="CDD" id="cd01193">
    <property type="entry name" value="INT_IntI_C"/>
    <property type="match status" value="1"/>
</dbReference>
<evidence type="ECO:0000313" key="10">
    <source>
        <dbReference type="Proteomes" id="UP001200741"/>
    </source>
</evidence>
<dbReference type="Pfam" id="PF13495">
    <property type="entry name" value="Phage_int_SAM_4"/>
    <property type="match status" value="1"/>
</dbReference>
<proteinExistence type="inferred from homology"/>
<dbReference type="InterPro" id="IPR002104">
    <property type="entry name" value="Integrase_catalytic"/>
</dbReference>
<evidence type="ECO:0000256" key="3">
    <source>
        <dbReference type="ARBA" id="ARBA00023125"/>
    </source>
</evidence>
<gene>
    <name evidence="9" type="ORF">LXT13_17920</name>
</gene>
<dbReference type="SUPFAM" id="SSF56349">
    <property type="entry name" value="DNA breaking-rejoining enzymes"/>
    <property type="match status" value="1"/>
</dbReference>
<feature type="domain" description="Core-binding (CB)" evidence="8">
    <location>
        <begin position="25"/>
        <end position="108"/>
    </location>
</feature>
<accession>A0ABS8XZU4</accession>
<dbReference type="PROSITE" id="PS51898">
    <property type="entry name" value="TYR_RECOMBINASE"/>
    <property type="match status" value="1"/>
</dbReference>
<sequence length="347" mass="39382">MPVVPPVAAPRKYLRPRSSPDLPPLRATRVLDQLRERLRLMHYSPRTEETYVYWVRAFIRFHRLRHPGEMGGPEVEAFLTHLANDRSVAPSTHSQALSALLFFYTKVLRHDLPWLQEIGHPQRHRRLPVVLSVDEVRFLLAGLQGEHRLLARLLYGTGLRISEALQLRVKDLDFAQRALIVREGKGAKDRVVMLPHSLVPELRHQLGSARLVWAADVEAGTAGVEMPHALERKYPRAGQSWPWFWVFPQDHHSTDPRSGVVRRHHLYDQTFQRAFKRAVHAAGIAKPATPHTLRHCFATHLLQSGSDIRTVQELLGHADVATTMIYTHVLKLGGGAVRSPLDSLAEG</sequence>
<name>A0ABS8XZU4_9BURK</name>
<organism evidence="9 10">
    <name type="scientific">Pelomonas cellulosilytica</name>
    <dbReference type="NCBI Taxonomy" id="2906762"/>
    <lineage>
        <taxon>Bacteria</taxon>
        <taxon>Pseudomonadati</taxon>
        <taxon>Pseudomonadota</taxon>
        <taxon>Betaproteobacteria</taxon>
        <taxon>Burkholderiales</taxon>
        <taxon>Sphaerotilaceae</taxon>
        <taxon>Roseateles</taxon>
    </lineage>
</organism>
<evidence type="ECO:0000259" key="8">
    <source>
        <dbReference type="PROSITE" id="PS51900"/>
    </source>
</evidence>
<protein>
    <submittedName>
        <fullName evidence="9">Integron integrase</fullName>
    </submittedName>
</protein>
<dbReference type="InterPro" id="IPR044068">
    <property type="entry name" value="CB"/>
</dbReference>
<evidence type="ECO:0000256" key="4">
    <source>
        <dbReference type="ARBA" id="ARBA00023172"/>
    </source>
</evidence>
<keyword evidence="10" id="KW-1185">Reference proteome</keyword>
<comment type="similarity">
    <text evidence="1">Belongs to the 'phage' integrase family.</text>
</comment>
<evidence type="ECO:0000256" key="5">
    <source>
        <dbReference type="PROSITE-ProRule" id="PRU01248"/>
    </source>
</evidence>
<evidence type="ECO:0000259" key="7">
    <source>
        <dbReference type="PROSITE" id="PS51898"/>
    </source>
</evidence>
<evidence type="ECO:0000256" key="2">
    <source>
        <dbReference type="ARBA" id="ARBA00022908"/>
    </source>
</evidence>
<dbReference type="PANTHER" id="PTHR30349:SF64">
    <property type="entry name" value="PROPHAGE INTEGRASE INTD-RELATED"/>
    <property type="match status" value="1"/>
</dbReference>
<reference evidence="9 10" key="1">
    <citation type="submission" date="2021-12" db="EMBL/GenBank/DDBJ databases">
        <title>Genome seq of P8.</title>
        <authorList>
            <person name="Seo T."/>
        </authorList>
    </citation>
    <scope>NUCLEOTIDE SEQUENCE [LARGE SCALE GENOMIC DNA]</scope>
    <source>
        <strain evidence="9 10">P8</strain>
    </source>
</reference>